<keyword evidence="4" id="KW-1185">Reference proteome</keyword>
<keyword evidence="2" id="KW-0812">Transmembrane</keyword>
<evidence type="ECO:0000313" key="3">
    <source>
        <dbReference type="EMBL" id="KAK6348497.1"/>
    </source>
</evidence>
<dbReference type="AlphaFoldDB" id="A0AAN8MW51"/>
<organism evidence="3 4">
    <name type="scientific">Orbilia javanica</name>
    <dbReference type="NCBI Taxonomy" id="47235"/>
    <lineage>
        <taxon>Eukaryota</taxon>
        <taxon>Fungi</taxon>
        <taxon>Dikarya</taxon>
        <taxon>Ascomycota</taxon>
        <taxon>Pezizomycotina</taxon>
        <taxon>Orbiliomycetes</taxon>
        <taxon>Orbiliales</taxon>
        <taxon>Orbiliaceae</taxon>
        <taxon>Orbilia</taxon>
    </lineage>
</organism>
<feature type="region of interest" description="Disordered" evidence="1">
    <location>
        <begin position="1"/>
        <end position="81"/>
    </location>
</feature>
<comment type="caution">
    <text evidence="3">The sequence shown here is derived from an EMBL/GenBank/DDBJ whole genome shotgun (WGS) entry which is preliminary data.</text>
</comment>
<name>A0AAN8MW51_9PEZI</name>
<keyword evidence="2" id="KW-0472">Membrane</keyword>
<dbReference type="EMBL" id="JAVHNR010000003">
    <property type="protein sequence ID" value="KAK6348497.1"/>
    <property type="molecule type" value="Genomic_DNA"/>
</dbReference>
<sequence length="412" mass="46131">MLNIIDKEVNDDHMNSVSASVSSDPPAYPTDQSTASIEPSITMPPTSTTGSPTTENWTSLSPTNSEKESGSPSPSSDYPLSATSVGTAAGVVAAGIAILIIGLTLFYYIRRLNLESHNRKLALLERGESSRRYIPPIRQLSRRSRRISSASMVRSDAPSLEPLNLLDDHALAKRFNELDGEITDHVINYWHNGEISSRDYQGYINSEACRQTWDGVLWEGRPLLANFEARVHMFRAILAYHVYSCIADWKILTPEQHISIVRNGTTRRSTRRKMCGVLSNSQENYMERIKTIFEILEKETRLHVSSENRYDELHKKSLENIAKSAVDIGIQLGLQRDDFKFEFRRKDADADVIDDALAVKLLGESESDNNKVEVVNGMGGTVRALVSPGVTRIPSSKNREEYCVRKTHVFTA</sequence>
<feature type="compositionally biased region" description="Low complexity" evidence="1">
    <location>
        <begin position="70"/>
        <end position="81"/>
    </location>
</feature>
<reference evidence="3 4" key="1">
    <citation type="submission" date="2019-10" db="EMBL/GenBank/DDBJ databases">
        <authorList>
            <person name="Palmer J.M."/>
        </authorList>
    </citation>
    <scope>NUCLEOTIDE SEQUENCE [LARGE SCALE GENOMIC DNA]</scope>
    <source>
        <strain evidence="3 4">TWF718</strain>
    </source>
</reference>
<keyword evidence="2" id="KW-1133">Transmembrane helix</keyword>
<protein>
    <submittedName>
        <fullName evidence="3">Uncharacterized protein</fullName>
    </submittedName>
</protein>
<accession>A0AAN8MW51</accession>
<dbReference type="Proteomes" id="UP001313282">
    <property type="component" value="Unassembled WGS sequence"/>
</dbReference>
<gene>
    <name evidence="3" type="ORF">TWF718_006287</name>
</gene>
<proteinExistence type="predicted"/>
<evidence type="ECO:0000256" key="1">
    <source>
        <dbReference type="SAM" id="MobiDB-lite"/>
    </source>
</evidence>
<feature type="compositionally biased region" description="Low complexity" evidence="1">
    <location>
        <begin position="39"/>
        <end position="59"/>
    </location>
</feature>
<feature type="compositionally biased region" description="Basic and acidic residues" evidence="1">
    <location>
        <begin position="1"/>
        <end position="14"/>
    </location>
</feature>
<evidence type="ECO:0000313" key="4">
    <source>
        <dbReference type="Proteomes" id="UP001313282"/>
    </source>
</evidence>
<feature type="transmembrane region" description="Helical" evidence="2">
    <location>
        <begin position="85"/>
        <end position="109"/>
    </location>
</feature>
<feature type="compositionally biased region" description="Low complexity" evidence="1">
    <location>
        <begin position="16"/>
        <end position="25"/>
    </location>
</feature>
<evidence type="ECO:0000256" key="2">
    <source>
        <dbReference type="SAM" id="Phobius"/>
    </source>
</evidence>